<dbReference type="PROSITE" id="PS51257">
    <property type="entry name" value="PROKAR_LIPOPROTEIN"/>
    <property type="match status" value="1"/>
</dbReference>
<sequence>MRHVQIFTAVLVLLSVSACGPADPAPAAAPAAPSSAAAPASAAPASSPSTGTGATAEGTAEKGTAEAGTACKLAAKAPRTGEAMEIDESMIKDIVTNAAKSGIARIEQAGAQVQSRYKAWLSTAIGDDAANAQDDLLDAVGRLRSACVAAAVPAS</sequence>
<dbReference type="Proteomes" id="UP000053244">
    <property type="component" value="Unassembled WGS sequence"/>
</dbReference>
<evidence type="ECO:0000313" key="3">
    <source>
        <dbReference type="EMBL" id="KUL41964.1"/>
    </source>
</evidence>
<feature type="compositionally biased region" description="Low complexity" evidence="1">
    <location>
        <begin position="24"/>
        <end position="58"/>
    </location>
</feature>
<proteinExistence type="predicted"/>
<gene>
    <name evidence="3" type="ORF">ADL15_02865</name>
</gene>
<organism evidence="3 4">
    <name type="scientific">Actinoplanes awajinensis subsp. mycoplanecinus</name>
    <dbReference type="NCBI Taxonomy" id="135947"/>
    <lineage>
        <taxon>Bacteria</taxon>
        <taxon>Bacillati</taxon>
        <taxon>Actinomycetota</taxon>
        <taxon>Actinomycetes</taxon>
        <taxon>Micromonosporales</taxon>
        <taxon>Micromonosporaceae</taxon>
        <taxon>Actinoplanes</taxon>
    </lineage>
</organism>
<evidence type="ECO:0000256" key="1">
    <source>
        <dbReference type="SAM" id="MobiDB-lite"/>
    </source>
</evidence>
<comment type="caution">
    <text evidence="3">The sequence shown here is derived from an EMBL/GenBank/DDBJ whole genome shotgun (WGS) entry which is preliminary data.</text>
</comment>
<feature type="signal peptide" evidence="2">
    <location>
        <begin position="1"/>
        <end position="24"/>
    </location>
</feature>
<evidence type="ECO:0000256" key="2">
    <source>
        <dbReference type="SAM" id="SignalP"/>
    </source>
</evidence>
<feature type="chain" id="PRO_5038958807" evidence="2">
    <location>
        <begin position="25"/>
        <end position="155"/>
    </location>
</feature>
<keyword evidence="2" id="KW-0732">Signal</keyword>
<accession>A0A0X3VBH9</accession>
<dbReference type="OrthoDB" id="3298727at2"/>
<keyword evidence="4" id="KW-1185">Reference proteome</keyword>
<reference evidence="3 4" key="1">
    <citation type="submission" date="2015-10" db="EMBL/GenBank/DDBJ databases">
        <authorList>
            <person name="Gilbert D.G."/>
        </authorList>
    </citation>
    <scope>NUCLEOTIDE SEQUENCE [LARGE SCALE GENOMIC DNA]</scope>
    <source>
        <strain evidence="3 4">NRRL B-16712</strain>
    </source>
</reference>
<evidence type="ECO:0000313" key="4">
    <source>
        <dbReference type="Proteomes" id="UP000053244"/>
    </source>
</evidence>
<protein>
    <submittedName>
        <fullName evidence="3">Uncharacterized protein</fullName>
    </submittedName>
</protein>
<dbReference type="AlphaFoldDB" id="A0A0X3VBH9"/>
<feature type="region of interest" description="Disordered" evidence="1">
    <location>
        <begin position="24"/>
        <end position="70"/>
    </location>
</feature>
<dbReference type="EMBL" id="LLZH01000008">
    <property type="protein sequence ID" value="KUL41964.1"/>
    <property type="molecule type" value="Genomic_DNA"/>
</dbReference>
<name>A0A0X3VBH9_9ACTN</name>